<evidence type="ECO:0000313" key="2">
    <source>
        <dbReference type="Proteomes" id="UP000261931"/>
    </source>
</evidence>
<organism evidence="1 2">
    <name type="scientific">Hydrogenophaga borbori</name>
    <dbReference type="NCBI Taxonomy" id="2294117"/>
    <lineage>
        <taxon>Bacteria</taxon>
        <taxon>Pseudomonadati</taxon>
        <taxon>Pseudomonadota</taxon>
        <taxon>Betaproteobacteria</taxon>
        <taxon>Burkholderiales</taxon>
        <taxon>Comamonadaceae</taxon>
        <taxon>Hydrogenophaga</taxon>
    </lineage>
</organism>
<name>A0A372EDY9_9BURK</name>
<sequence length="70" mass="7966">MSVIGLAAQNFFQTSPPMTVDNPQHSCLLRIELGLEKFASIMLGNLDSCYQLLLKKDEHNLTFDQFMMMV</sequence>
<evidence type="ECO:0000313" key="1">
    <source>
        <dbReference type="EMBL" id="RFP75581.1"/>
    </source>
</evidence>
<dbReference type="EMBL" id="QVLS01000019">
    <property type="protein sequence ID" value="RFP75581.1"/>
    <property type="molecule type" value="Genomic_DNA"/>
</dbReference>
<dbReference type="AlphaFoldDB" id="A0A372EDY9"/>
<reference evidence="1 2" key="1">
    <citation type="submission" date="2018-08" db="EMBL/GenBank/DDBJ databases">
        <title>Hydrogenophaga sp. LA-38 isolated from sludge.</title>
        <authorList>
            <person name="Im W.-T."/>
        </authorList>
    </citation>
    <scope>NUCLEOTIDE SEQUENCE [LARGE SCALE GENOMIC DNA]</scope>
    <source>
        <strain evidence="1 2">LA-38</strain>
    </source>
</reference>
<protein>
    <submittedName>
        <fullName evidence="1">Uncharacterized protein</fullName>
    </submittedName>
</protein>
<comment type="caution">
    <text evidence="1">The sequence shown here is derived from an EMBL/GenBank/DDBJ whole genome shotgun (WGS) entry which is preliminary data.</text>
</comment>
<proteinExistence type="predicted"/>
<accession>A0A372EDY9</accession>
<dbReference type="Proteomes" id="UP000261931">
    <property type="component" value="Unassembled WGS sequence"/>
</dbReference>
<gene>
    <name evidence="1" type="ORF">DY262_21090</name>
</gene>
<keyword evidence="2" id="KW-1185">Reference proteome</keyword>